<name>A0ABM8E0G9_9MICO</name>
<evidence type="ECO:0000256" key="1">
    <source>
        <dbReference type="SAM" id="MobiDB-lite"/>
    </source>
</evidence>
<dbReference type="Proteomes" id="UP001317779">
    <property type="component" value="Chromosome"/>
</dbReference>
<feature type="region of interest" description="Disordered" evidence="1">
    <location>
        <begin position="62"/>
        <end position="85"/>
    </location>
</feature>
<keyword evidence="3" id="KW-1185">Reference proteome</keyword>
<accession>A0ABM8E0G9</accession>
<dbReference type="EMBL" id="AP027141">
    <property type="protein sequence ID" value="BDV31315.1"/>
    <property type="molecule type" value="Genomic_DNA"/>
</dbReference>
<organism evidence="2 3">
    <name type="scientific">Microbacterium terricola</name>
    <dbReference type="NCBI Taxonomy" id="344163"/>
    <lineage>
        <taxon>Bacteria</taxon>
        <taxon>Bacillati</taxon>
        <taxon>Actinomycetota</taxon>
        <taxon>Actinomycetes</taxon>
        <taxon>Micrococcales</taxon>
        <taxon>Microbacteriaceae</taxon>
        <taxon>Microbacterium</taxon>
    </lineage>
</organism>
<reference evidence="2 3" key="1">
    <citation type="submission" date="2022-12" db="EMBL/GenBank/DDBJ databases">
        <title>Microbacterium terricola strain KV-448 chromosome, complete genome.</title>
        <authorList>
            <person name="Oshima T."/>
            <person name="Moriya T."/>
            <person name="Bessho Y."/>
        </authorList>
    </citation>
    <scope>NUCLEOTIDE SEQUENCE [LARGE SCALE GENOMIC DNA]</scope>
    <source>
        <strain evidence="2 3">KV-448</strain>
    </source>
</reference>
<proteinExistence type="predicted"/>
<protein>
    <recommendedName>
        <fullName evidence="4">Secreted protein</fullName>
    </recommendedName>
</protein>
<gene>
    <name evidence="2" type="ORF">Microterr_19750</name>
</gene>
<evidence type="ECO:0000313" key="3">
    <source>
        <dbReference type="Proteomes" id="UP001317779"/>
    </source>
</evidence>
<evidence type="ECO:0000313" key="2">
    <source>
        <dbReference type="EMBL" id="BDV31315.1"/>
    </source>
</evidence>
<sequence length="85" mass="9347">MTAEDTTEVMITVVATMAATTTAPIVPRRSIRMRDCWVCTCSAFSRTASRRSLEDDWELSSLDMEPLGESGTGTRGATDTRPKRC</sequence>
<evidence type="ECO:0008006" key="4">
    <source>
        <dbReference type="Google" id="ProtNLM"/>
    </source>
</evidence>